<dbReference type="SUPFAM" id="SSF56322">
    <property type="entry name" value="ADC synthase"/>
    <property type="match status" value="1"/>
</dbReference>
<dbReference type="PANTHER" id="PTHR11236">
    <property type="entry name" value="AMINOBENZOATE/ANTHRANILATE SYNTHASE"/>
    <property type="match status" value="1"/>
</dbReference>
<protein>
    <submittedName>
        <fullName evidence="2">Anthranilate synthase component I family protein</fullName>
    </submittedName>
</protein>
<organism evidence="2 3">
    <name type="scientific">Knoellia koreensis</name>
    <dbReference type="NCBI Taxonomy" id="2730921"/>
    <lineage>
        <taxon>Bacteria</taxon>
        <taxon>Bacillati</taxon>
        <taxon>Actinomycetota</taxon>
        <taxon>Actinomycetes</taxon>
        <taxon>Micrococcales</taxon>
        <taxon>Intrasporangiaceae</taxon>
        <taxon>Knoellia</taxon>
    </lineage>
</organism>
<dbReference type="RefSeq" id="WP_171242154.1">
    <property type="nucleotide sequence ID" value="NZ_JABEPQ010000001.1"/>
</dbReference>
<proteinExistence type="predicted"/>
<evidence type="ECO:0000259" key="1">
    <source>
        <dbReference type="Pfam" id="PF00425"/>
    </source>
</evidence>
<dbReference type="InterPro" id="IPR015890">
    <property type="entry name" value="Chorismate_C"/>
</dbReference>
<dbReference type="GO" id="GO:0046820">
    <property type="term" value="F:4-amino-4-deoxychorismate synthase activity"/>
    <property type="evidence" value="ECO:0007669"/>
    <property type="project" value="TreeGrafter"/>
</dbReference>
<dbReference type="InterPro" id="IPR005801">
    <property type="entry name" value="ADC_synthase"/>
</dbReference>
<evidence type="ECO:0000313" key="3">
    <source>
        <dbReference type="Proteomes" id="UP000588586"/>
    </source>
</evidence>
<dbReference type="EMBL" id="JABEPQ010000001">
    <property type="protein sequence ID" value="NNM45088.1"/>
    <property type="molecule type" value="Genomic_DNA"/>
</dbReference>
<dbReference type="Gene3D" id="3.60.120.10">
    <property type="entry name" value="Anthranilate synthase"/>
    <property type="match status" value="1"/>
</dbReference>
<name>A0A849HCE9_9MICO</name>
<accession>A0A849HCE9</accession>
<sequence length="346" mass="37039">MEASVRGHARFGSLLATDPVEVRHDLADLPGGFWAVVVTFEGAVTAVRFRTVDRYAAEAAPGAPSPKWSPLEGEWGTSLDHAAYLDGVREVRRRIAAGTVYQVNLCRVLSHELTDDADLDGLAALLGAGNPAPHAGRIHVPEAGLDVVSASPEAYLLRAGNRLESRPIKGTASSPETMLPKDYAENVMIVDLVRNDLSHVCREGTVRVDRLCGIERHPGLVHLVSDVVGELRPGVDWPEIMAATFPPGSVSGAPKHTALQAISDLEPVPRGPYCGAIGWIDADDGRAELAVGIRTFWAEKDASGRRWLRFGTGAGITWGSDPEQEWGETQVKSGRLVGLASGRVET</sequence>
<dbReference type="Pfam" id="PF00425">
    <property type="entry name" value="Chorismate_bind"/>
    <property type="match status" value="1"/>
</dbReference>
<evidence type="ECO:0000313" key="2">
    <source>
        <dbReference type="EMBL" id="NNM45088.1"/>
    </source>
</evidence>
<dbReference type="InterPro" id="IPR019999">
    <property type="entry name" value="Anth_synth_I-like"/>
</dbReference>
<dbReference type="PRINTS" id="PR00095">
    <property type="entry name" value="ANTSNTHASEI"/>
</dbReference>
<dbReference type="PANTHER" id="PTHR11236:SF50">
    <property type="entry name" value="AMINODEOXYCHORISMATE SYNTHASE COMPONENT 1"/>
    <property type="match status" value="1"/>
</dbReference>
<keyword evidence="3" id="KW-1185">Reference proteome</keyword>
<feature type="domain" description="Chorismate-utilising enzyme C-terminal" evidence="1">
    <location>
        <begin position="81"/>
        <end position="332"/>
    </location>
</feature>
<dbReference type="AlphaFoldDB" id="A0A849HCE9"/>
<reference evidence="2 3" key="1">
    <citation type="submission" date="2020-04" db="EMBL/GenBank/DDBJ databases">
        <title>Knoellia sp. isolate from air conditioner.</title>
        <authorList>
            <person name="Chea S."/>
            <person name="Kim D.-U."/>
        </authorList>
    </citation>
    <scope>NUCLEOTIDE SEQUENCE [LARGE SCALE GENOMIC DNA]</scope>
    <source>
        <strain evidence="2 3">DB2414S</strain>
    </source>
</reference>
<dbReference type="Proteomes" id="UP000588586">
    <property type="component" value="Unassembled WGS sequence"/>
</dbReference>
<gene>
    <name evidence="2" type="ORF">HJG52_03595</name>
</gene>
<comment type="caution">
    <text evidence="2">The sequence shown here is derived from an EMBL/GenBank/DDBJ whole genome shotgun (WGS) entry which is preliminary data.</text>
</comment>
<dbReference type="GO" id="GO:0000162">
    <property type="term" value="P:L-tryptophan biosynthetic process"/>
    <property type="evidence" value="ECO:0007669"/>
    <property type="project" value="TreeGrafter"/>
</dbReference>